<dbReference type="Proteomes" id="UP000287651">
    <property type="component" value="Unassembled WGS sequence"/>
</dbReference>
<sequence>MYHCGRSQIASTSESHGGDLIIQRYDRSDWRVGLLQYLYSLKGARCLENIEVLNQVVERGEEATTSPEGLSDPKVKHRLKRRWTRKSAIVLLRHIYRSQRRDADTRQRIVGPWVTNAMFDYSTATKSSWELRGVLQPKQKIENLAKCKEM</sequence>
<evidence type="ECO:0000313" key="1">
    <source>
        <dbReference type="EMBL" id="RRT46348.1"/>
    </source>
</evidence>
<name>A0A426Y3J1_ENSVE</name>
<dbReference type="AlphaFoldDB" id="A0A426Y3J1"/>
<accession>A0A426Y3J1</accession>
<proteinExistence type="predicted"/>
<reference evidence="1 2" key="1">
    <citation type="journal article" date="2014" name="Agronomy (Basel)">
        <title>A Draft Genome Sequence for Ensete ventricosum, the Drought-Tolerant Tree Against Hunger.</title>
        <authorList>
            <person name="Harrison J."/>
            <person name="Moore K.A."/>
            <person name="Paszkiewicz K."/>
            <person name="Jones T."/>
            <person name="Grant M."/>
            <person name="Ambacheew D."/>
            <person name="Muzemil S."/>
            <person name="Studholme D.J."/>
        </authorList>
    </citation>
    <scope>NUCLEOTIDE SEQUENCE [LARGE SCALE GENOMIC DNA]</scope>
</reference>
<protein>
    <submittedName>
        <fullName evidence="1">Uncharacterized protein</fullName>
    </submittedName>
</protein>
<comment type="caution">
    <text evidence="1">The sequence shown here is derived from an EMBL/GenBank/DDBJ whole genome shotgun (WGS) entry which is preliminary data.</text>
</comment>
<organism evidence="1 2">
    <name type="scientific">Ensete ventricosum</name>
    <name type="common">Abyssinian banana</name>
    <name type="synonym">Musa ensete</name>
    <dbReference type="NCBI Taxonomy" id="4639"/>
    <lineage>
        <taxon>Eukaryota</taxon>
        <taxon>Viridiplantae</taxon>
        <taxon>Streptophyta</taxon>
        <taxon>Embryophyta</taxon>
        <taxon>Tracheophyta</taxon>
        <taxon>Spermatophyta</taxon>
        <taxon>Magnoliopsida</taxon>
        <taxon>Liliopsida</taxon>
        <taxon>Zingiberales</taxon>
        <taxon>Musaceae</taxon>
        <taxon>Ensete</taxon>
    </lineage>
</organism>
<dbReference type="EMBL" id="AMZH03015257">
    <property type="protein sequence ID" value="RRT46348.1"/>
    <property type="molecule type" value="Genomic_DNA"/>
</dbReference>
<evidence type="ECO:0000313" key="2">
    <source>
        <dbReference type="Proteomes" id="UP000287651"/>
    </source>
</evidence>
<gene>
    <name evidence="1" type="ORF">B296_00042221</name>
</gene>